<dbReference type="OrthoDB" id="165838at2759"/>
<dbReference type="EMBL" id="JH767136">
    <property type="protein sequence ID" value="EQC40388.1"/>
    <property type="molecule type" value="Genomic_DNA"/>
</dbReference>
<evidence type="ECO:0000313" key="2">
    <source>
        <dbReference type="Proteomes" id="UP000030762"/>
    </source>
</evidence>
<accession>T0S5C9</accession>
<organism evidence="1 2">
    <name type="scientific">Saprolegnia diclina (strain VS20)</name>
    <dbReference type="NCBI Taxonomy" id="1156394"/>
    <lineage>
        <taxon>Eukaryota</taxon>
        <taxon>Sar</taxon>
        <taxon>Stramenopiles</taxon>
        <taxon>Oomycota</taxon>
        <taxon>Saprolegniomycetes</taxon>
        <taxon>Saprolegniales</taxon>
        <taxon>Saprolegniaceae</taxon>
        <taxon>Saprolegnia</taxon>
    </lineage>
</organism>
<dbReference type="AlphaFoldDB" id="T0S5C9"/>
<protein>
    <submittedName>
        <fullName evidence="1">Uncharacterized protein</fullName>
    </submittedName>
</protein>
<dbReference type="OMA" id="FTHFQIL"/>
<gene>
    <name evidence="1" type="ORF">SDRG_02286</name>
</gene>
<dbReference type="InterPro" id="IPR011990">
    <property type="entry name" value="TPR-like_helical_dom_sf"/>
</dbReference>
<dbReference type="GeneID" id="19943013"/>
<dbReference type="VEuPathDB" id="FungiDB:SDRG_02286"/>
<dbReference type="RefSeq" id="XP_008606087.1">
    <property type="nucleotide sequence ID" value="XM_008607865.1"/>
</dbReference>
<sequence length="739" mass="83166">MDTVATTLPVLAPRSTSPTKPRALVRMQTLPVFQLSPKVVAPGSGAKDTNSGFKKRVELTKARRISFGAWSAKVAARVPTFEIEEQLLAAPTNVALRIDLGYRYAEQEGSKFWAIVLLEQVSLMHDERGGWRFYQVLGHAHYHLMMRHPRPHHCCVFHLHQATETYTLAMSFLENMGDVPLIINFATALFMQGVKERPLEMLATVNLHHGIQFGLLDNQIYVDRLFTHFQILAANDRLGDALNVLFKIKQLHARPTGYAALDFDLVRARCLQLQGDLLGSSELFSRILLDLFGPATNYADELYASMWHKLCSLCLRRGHLFLAIDYATLALTYAKAAKLRATLYYIRGVSHYCLHNVNAAEDDYRRGRNSSHEIKPMYTLHELKRAYKDDFALLLSTSIPDIVASGRRGLGKTTATLKVQRQFRQFLHRKHHGADPHTLTRRLLAKQSTLKTIRLQETPVLVEEPALPHLDDIDVAPPTRKHIDTIASLKLLHAETVRLKPYLPHAAPRQFKGPAKCVGPAPRNFLSPDFDRPDARRLRSLTSYRRLGYSNGDVSYVQHWRALLDVGLELFASPTALARSVTHVRTFHPTLDEAVAICALVDSDGSVDEACGKLSDAAYTTELQSLVVVLDVTSFVARRWRHVGSTNDTTDKDKDDDEQPLFAVPEIDAVTGKFLVHDVRTLVLSPAPVAASVPHRNVFERVTSPVSKHDSFRPLHIIDDHVTAARHERRTKQDIVVFK</sequence>
<name>T0S5C9_SAPDV</name>
<keyword evidence="2" id="KW-1185">Reference proteome</keyword>
<dbReference type="InParanoid" id="T0S5C9"/>
<proteinExistence type="predicted"/>
<reference evidence="1 2" key="1">
    <citation type="submission" date="2012-04" db="EMBL/GenBank/DDBJ databases">
        <title>The Genome Sequence of Saprolegnia declina VS20.</title>
        <authorList>
            <consortium name="The Broad Institute Genome Sequencing Platform"/>
            <person name="Russ C."/>
            <person name="Nusbaum C."/>
            <person name="Tyler B."/>
            <person name="van West P."/>
            <person name="Dieguez-Uribeondo J."/>
            <person name="de Bruijn I."/>
            <person name="Tripathy S."/>
            <person name="Jiang R."/>
            <person name="Young S.K."/>
            <person name="Zeng Q."/>
            <person name="Gargeya S."/>
            <person name="Fitzgerald M."/>
            <person name="Haas B."/>
            <person name="Abouelleil A."/>
            <person name="Alvarado L."/>
            <person name="Arachchi H.M."/>
            <person name="Berlin A."/>
            <person name="Chapman S.B."/>
            <person name="Goldberg J."/>
            <person name="Griggs A."/>
            <person name="Gujja S."/>
            <person name="Hansen M."/>
            <person name="Howarth C."/>
            <person name="Imamovic A."/>
            <person name="Larimer J."/>
            <person name="McCowen C."/>
            <person name="Montmayeur A."/>
            <person name="Murphy C."/>
            <person name="Neiman D."/>
            <person name="Pearson M."/>
            <person name="Priest M."/>
            <person name="Roberts A."/>
            <person name="Saif S."/>
            <person name="Shea T."/>
            <person name="Sisk P."/>
            <person name="Sykes S."/>
            <person name="Wortman J."/>
            <person name="Nusbaum C."/>
            <person name="Birren B."/>
        </authorList>
    </citation>
    <scope>NUCLEOTIDE SEQUENCE [LARGE SCALE GENOMIC DNA]</scope>
    <source>
        <strain evidence="1 2">VS20</strain>
    </source>
</reference>
<evidence type="ECO:0000313" key="1">
    <source>
        <dbReference type="EMBL" id="EQC40388.1"/>
    </source>
</evidence>
<dbReference type="eggNOG" id="ENOG502S0V4">
    <property type="taxonomic scope" value="Eukaryota"/>
</dbReference>
<dbReference type="Proteomes" id="UP000030762">
    <property type="component" value="Unassembled WGS sequence"/>
</dbReference>
<dbReference type="SUPFAM" id="SSF48452">
    <property type="entry name" value="TPR-like"/>
    <property type="match status" value="1"/>
</dbReference>